<accession>A0A1Y3AYC7</accession>
<dbReference type="EMBL" id="MUJZ01054530">
    <property type="protein sequence ID" value="OTF72804.1"/>
    <property type="molecule type" value="Genomic_DNA"/>
</dbReference>
<feature type="signal peptide" evidence="1">
    <location>
        <begin position="1"/>
        <end position="19"/>
    </location>
</feature>
<keyword evidence="3" id="KW-1185">Reference proteome</keyword>
<evidence type="ECO:0000313" key="3">
    <source>
        <dbReference type="Proteomes" id="UP000194236"/>
    </source>
</evidence>
<organism evidence="2 3">
    <name type="scientific">Euroglyphus maynei</name>
    <name type="common">Mayne's house dust mite</name>
    <dbReference type="NCBI Taxonomy" id="6958"/>
    <lineage>
        <taxon>Eukaryota</taxon>
        <taxon>Metazoa</taxon>
        <taxon>Ecdysozoa</taxon>
        <taxon>Arthropoda</taxon>
        <taxon>Chelicerata</taxon>
        <taxon>Arachnida</taxon>
        <taxon>Acari</taxon>
        <taxon>Acariformes</taxon>
        <taxon>Sarcoptiformes</taxon>
        <taxon>Astigmata</taxon>
        <taxon>Psoroptidia</taxon>
        <taxon>Analgoidea</taxon>
        <taxon>Pyroglyphidae</taxon>
        <taxon>Pyroglyphinae</taxon>
        <taxon>Euroglyphus</taxon>
    </lineage>
</organism>
<keyword evidence="1" id="KW-0732">Signal</keyword>
<evidence type="ECO:0000313" key="2">
    <source>
        <dbReference type="EMBL" id="OTF72804.1"/>
    </source>
</evidence>
<feature type="chain" id="PRO_5013391055" evidence="1">
    <location>
        <begin position="20"/>
        <end position="147"/>
    </location>
</feature>
<dbReference type="AlphaFoldDB" id="A0A1Y3AYC7"/>
<comment type="caution">
    <text evidence="2">The sequence shown here is derived from an EMBL/GenBank/DDBJ whole genome shotgun (WGS) entry which is preliminary data.</text>
</comment>
<gene>
    <name evidence="2" type="ORF">BLA29_011619</name>
</gene>
<reference evidence="2 3" key="1">
    <citation type="submission" date="2017-03" db="EMBL/GenBank/DDBJ databases">
        <title>Genome Survey of Euroglyphus maynei.</title>
        <authorList>
            <person name="Arlian L.G."/>
            <person name="Morgan M.S."/>
            <person name="Rider S.D."/>
        </authorList>
    </citation>
    <scope>NUCLEOTIDE SEQUENCE [LARGE SCALE GENOMIC DNA]</scope>
    <source>
        <strain evidence="2">Arlian Lab</strain>
        <tissue evidence="2">Whole body</tissue>
    </source>
</reference>
<name>A0A1Y3AYC7_EURMA</name>
<sequence length="147" mass="17579">MWKIFLFYIIIDCSTLIFAHQITSSLNDSSILSTSLRINDNPIPITNEYMEDVDEENEDDDEYLNDEHYHRNNVTDNDQFETSSSTNHRLISTMNNNDDDDFCSDTFIDSAYFNGYDTILTRGNHLWYYYKDHHRLSRSFDQRRFTQ</sequence>
<feature type="non-terminal residue" evidence="2">
    <location>
        <position position="147"/>
    </location>
</feature>
<proteinExistence type="predicted"/>
<dbReference type="Proteomes" id="UP000194236">
    <property type="component" value="Unassembled WGS sequence"/>
</dbReference>
<protein>
    <submittedName>
        <fullName evidence="2">Uncharacterized protein</fullName>
    </submittedName>
</protein>
<evidence type="ECO:0000256" key="1">
    <source>
        <dbReference type="SAM" id="SignalP"/>
    </source>
</evidence>